<dbReference type="CDD" id="cd20071">
    <property type="entry name" value="SET_SMYD"/>
    <property type="match status" value="1"/>
</dbReference>
<dbReference type="InterPro" id="IPR050869">
    <property type="entry name" value="H3K4_H4K5_MeTrfase"/>
</dbReference>
<protein>
    <recommendedName>
        <fullName evidence="2">SET domain-containing protein</fullName>
    </recommendedName>
</protein>
<feature type="compositionally biased region" description="Basic residues" evidence="1">
    <location>
        <begin position="480"/>
        <end position="491"/>
    </location>
</feature>
<dbReference type="Gene3D" id="2.170.270.10">
    <property type="entry name" value="SET domain"/>
    <property type="match status" value="1"/>
</dbReference>
<evidence type="ECO:0000256" key="1">
    <source>
        <dbReference type="SAM" id="MobiDB-lite"/>
    </source>
</evidence>
<feature type="region of interest" description="Disordered" evidence="1">
    <location>
        <begin position="422"/>
        <end position="504"/>
    </location>
</feature>
<dbReference type="Pfam" id="PF00856">
    <property type="entry name" value="SET"/>
    <property type="match status" value="1"/>
</dbReference>
<dbReference type="EMBL" id="ASPP01007978">
    <property type="protein sequence ID" value="ETO26275.1"/>
    <property type="molecule type" value="Genomic_DNA"/>
</dbReference>
<feature type="compositionally biased region" description="Polar residues" evidence="1">
    <location>
        <begin position="422"/>
        <end position="444"/>
    </location>
</feature>
<dbReference type="PANTHER" id="PTHR12197">
    <property type="entry name" value="HISTONE-LYSINE N-METHYLTRANSFERASE SMYD"/>
    <property type="match status" value="1"/>
</dbReference>
<dbReference type="InterPro" id="IPR046341">
    <property type="entry name" value="SET_dom_sf"/>
</dbReference>
<proteinExistence type="predicted"/>
<gene>
    <name evidence="3" type="ORF">RFI_10858</name>
</gene>
<evidence type="ECO:0000313" key="4">
    <source>
        <dbReference type="Proteomes" id="UP000023152"/>
    </source>
</evidence>
<evidence type="ECO:0000313" key="3">
    <source>
        <dbReference type="EMBL" id="ETO26275.1"/>
    </source>
</evidence>
<dbReference type="InterPro" id="IPR001214">
    <property type="entry name" value="SET_dom"/>
</dbReference>
<keyword evidence="4" id="KW-1185">Reference proteome</keyword>
<name>X6NIW7_RETFI</name>
<sequence length="569" mass="65946">MKQPNEVIHSLLFGSDSELSQHVKNNLSLQLCIWMCWKSAATVNSWETELGTTHNINWQDKFSKQPNEFYDMFEKLADKKKRSLKTLEEEIWQKYLLQCSSDKEVDDELVAENKKKLRVILPLMCQKWKQLRTLNNDEKEKESDETKKKMEQVWYEFACMLLHMIYYNAFGIRYSLVHDHLMLGMALYVFSSFFNHCCSPNCMYYFDGNVLYVRAIEQIEPNCPLTIAIVADLECQPQFQREVCPKKKKKTITYIHQMILRNFGFKCQCSRCTGKSYITKEVMLFKSSGNNDPAFQKLLHMARQIWNDPAPNIAMSWKFYSRWFETYAPALQSWDVDVLSLLLEISERAWMCGDYTIGKKASEMGKQFCNNLCNAELVTNCHVSELKFMLLSLLHFVYWLQHTFPQFLHKWTDEVLQECNPKGTSATTAGSNNADTDNKSNPFLTSNNTSTDSTMSKSTNATSANPNAKQSTPKNGQNKSKNKNKKQKGKLNNKDHNSDAGDSKDAEYEALEQQLYEMMAEVMGARLCLFPSFSAFKQWIGSDLLLLEVRINHIVDLLEKQHDIILKIS</sequence>
<dbReference type="Proteomes" id="UP000023152">
    <property type="component" value="Unassembled WGS sequence"/>
</dbReference>
<organism evidence="3 4">
    <name type="scientific">Reticulomyxa filosa</name>
    <dbReference type="NCBI Taxonomy" id="46433"/>
    <lineage>
        <taxon>Eukaryota</taxon>
        <taxon>Sar</taxon>
        <taxon>Rhizaria</taxon>
        <taxon>Retaria</taxon>
        <taxon>Foraminifera</taxon>
        <taxon>Monothalamids</taxon>
        <taxon>Reticulomyxidae</taxon>
        <taxon>Reticulomyxa</taxon>
    </lineage>
</organism>
<comment type="caution">
    <text evidence="3">The sequence shown here is derived from an EMBL/GenBank/DDBJ whole genome shotgun (WGS) entry which is preliminary data.</text>
</comment>
<dbReference type="OrthoDB" id="1028014at2759"/>
<dbReference type="SUPFAM" id="SSF82199">
    <property type="entry name" value="SET domain"/>
    <property type="match status" value="1"/>
</dbReference>
<feature type="compositionally biased region" description="Low complexity" evidence="1">
    <location>
        <begin position="445"/>
        <end position="460"/>
    </location>
</feature>
<dbReference type="AlphaFoldDB" id="X6NIW7"/>
<reference evidence="3 4" key="1">
    <citation type="journal article" date="2013" name="Curr. Biol.">
        <title>The Genome of the Foraminiferan Reticulomyxa filosa.</title>
        <authorList>
            <person name="Glockner G."/>
            <person name="Hulsmann N."/>
            <person name="Schleicher M."/>
            <person name="Noegel A.A."/>
            <person name="Eichinger L."/>
            <person name="Gallinger C."/>
            <person name="Pawlowski J."/>
            <person name="Sierra R."/>
            <person name="Euteneuer U."/>
            <person name="Pillet L."/>
            <person name="Moustafa A."/>
            <person name="Platzer M."/>
            <person name="Groth M."/>
            <person name="Szafranski K."/>
            <person name="Schliwa M."/>
        </authorList>
    </citation>
    <scope>NUCLEOTIDE SEQUENCE [LARGE SCALE GENOMIC DNA]</scope>
</reference>
<feature type="compositionally biased region" description="Polar residues" evidence="1">
    <location>
        <begin position="461"/>
        <end position="473"/>
    </location>
</feature>
<accession>X6NIW7</accession>
<evidence type="ECO:0000259" key="2">
    <source>
        <dbReference type="Pfam" id="PF00856"/>
    </source>
</evidence>
<feature type="compositionally biased region" description="Basic and acidic residues" evidence="1">
    <location>
        <begin position="492"/>
        <end position="504"/>
    </location>
</feature>
<feature type="domain" description="SET" evidence="2">
    <location>
        <begin position="137"/>
        <end position="227"/>
    </location>
</feature>